<reference evidence="5" key="1">
    <citation type="submission" date="2021-02" db="EMBL/GenBank/DDBJ databases">
        <authorList>
            <person name="Nowell W R."/>
        </authorList>
    </citation>
    <scope>NUCLEOTIDE SEQUENCE</scope>
</reference>
<dbReference type="EMBL" id="CAJOBE010005789">
    <property type="protein sequence ID" value="CAF3985255.1"/>
    <property type="molecule type" value="Genomic_DNA"/>
</dbReference>
<gene>
    <name evidence="4" type="ORF">FNK824_LOCUS25092</name>
    <name evidence="5" type="ORF">OTI717_LOCUS28609</name>
    <name evidence="2" type="ORF">RFH988_LOCUS9852</name>
    <name evidence="3" type="ORF">SEV965_LOCUS18969</name>
</gene>
<organism evidence="5 6">
    <name type="scientific">Rotaria sordida</name>
    <dbReference type="NCBI Taxonomy" id="392033"/>
    <lineage>
        <taxon>Eukaryota</taxon>
        <taxon>Metazoa</taxon>
        <taxon>Spiralia</taxon>
        <taxon>Gnathifera</taxon>
        <taxon>Rotifera</taxon>
        <taxon>Eurotatoria</taxon>
        <taxon>Bdelloidea</taxon>
        <taxon>Philodinida</taxon>
        <taxon>Philodinidae</taxon>
        <taxon>Rotaria</taxon>
    </lineage>
</organism>
<dbReference type="OrthoDB" id="310870at2759"/>
<sequence>MKNFGILYNPYESSLTKFIRWDIKISEEKLYNLILKDCEQNPNLIISIFGGAKYFTMNKRLEKEFMCGIIEAATTAGNA</sequence>
<name>A0A819NBS4_9BILA</name>
<evidence type="ECO:0000313" key="3">
    <source>
        <dbReference type="EMBL" id="CAF1160952.1"/>
    </source>
</evidence>
<dbReference type="Proteomes" id="UP000663823">
    <property type="component" value="Unassembled WGS sequence"/>
</dbReference>
<dbReference type="EMBL" id="CAJNOU010001157">
    <property type="protein sequence ID" value="CAF1160952.1"/>
    <property type="molecule type" value="Genomic_DNA"/>
</dbReference>
<dbReference type="Proteomes" id="UP000663874">
    <property type="component" value="Unassembled WGS sequence"/>
</dbReference>
<dbReference type="Pfam" id="PF18139">
    <property type="entry name" value="LSDAT_euk"/>
    <property type="match status" value="1"/>
</dbReference>
<evidence type="ECO:0000313" key="2">
    <source>
        <dbReference type="EMBL" id="CAF0918281.1"/>
    </source>
</evidence>
<dbReference type="AlphaFoldDB" id="A0A819NBS4"/>
<accession>A0A819NBS4</accession>
<dbReference type="EMBL" id="CAJOAX010006858">
    <property type="protein sequence ID" value="CAF3993475.1"/>
    <property type="molecule type" value="Genomic_DNA"/>
</dbReference>
<dbReference type="Proteomes" id="UP000663889">
    <property type="component" value="Unassembled WGS sequence"/>
</dbReference>
<evidence type="ECO:0000259" key="1">
    <source>
        <dbReference type="Pfam" id="PF18139"/>
    </source>
</evidence>
<comment type="caution">
    <text evidence="5">The sequence shown here is derived from an EMBL/GenBank/DDBJ whole genome shotgun (WGS) entry which is preliminary data.</text>
</comment>
<protein>
    <recommendedName>
        <fullName evidence="1">TRPM SLOG domain-containing protein</fullName>
    </recommendedName>
</protein>
<evidence type="ECO:0000313" key="5">
    <source>
        <dbReference type="EMBL" id="CAF3993475.1"/>
    </source>
</evidence>
<evidence type="ECO:0000313" key="4">
    <source>
        <dbReference type="EMBL" id="CAF3985255.1"/>
    </source>
</evidence>
<dbReference type="InterPro" id="IPR041491">
    <property type="entry name" value="TRPM_SLOG"/>
</dbReference>
<proteinExistence type="predicted"/>
<dbReference type="EMBL" id="CAJNOO010000357">
    <property type="protein sequence ID" value="CAF0918281.1"/>
    <property type="molecule type" value="Genomic_DNA"/>
</dbReference>
<dbReference type="Proteomes" id="UP000663882">
    <property type="component" value="Unassembled WGS sequence"/>
</dbReference>
<evidence type="ECO:0000313" key="6">
    <source>
        <dbReference type="Proteomes" id="UP000663823"/>
    </source>
</evidence>
<feature type="domain" description="TRPM SLOG" evidence="1">
    <location>
        <begin position="17"/>
        <end position="77"/>
    </location>
</feature>